<feature type="domain" description="Aldehyde dehydrogenase" evidence="9">
    <location>
        <begin position="18"/>
        <end position="272"/>
    </location>
</feature>
<comment type="caution">
    <text evidence="10">The sequence shown here is derived from an EMBL/GenBank/DDBJ whole genome shotgun (WGS) entry which is preliminary data.</text>
</comment>
<dbReference type="EMBL" id="LLXH01007005">
    <property type="protein sequence ID" value="PKC51787.1"/>
    <property type="molecule type" value="Genomic_DNA"/>
</dbReference>
<evidence type="ECO:0000256" key="1">
    <source>
        <dbReference type="ARBA" id="ARBA00009986"/>
    </source>
</evidence>
<dbReference type="EC" id="1.2.1.9" evidence="3"/>
<organism evidence="10 11">
    <name type="scientific">Rhizophagus irregularis</name>
    <dbReference type="NCBI Taxonomy" id="588596"/>
    <lineage>
        <taxon>Eukaryota</taxon>
        <taxon>Fungi</taxon>
        <taxon>Fungi incertae sedis</taxon>
        <taxon>Mucoromycota</taxon>
        <taxon>Glomeromycotina</taxon>
        <taxon>Glomeromycetes</taxon>
        <taxon>Glomerales</taxon>
        <taxon>Glomeraceae</taxon>
        <taxon>Rhizophagus</taxon>
    </lineage>
</organism>
<dbReference type="InterPro" id="IPR015590">
    <property type="entry name" value="Aldehyde_DH_dom"/>
</dbReference>
<gene>
    <name evidence="10" type="ORF">RhiirA1_307576</name>
</gene>
<dbReference type="GO" id="GO:0008911">
    <property type="term" value="F:lactaldehyde dehydrogenase (NAD+) activity"/>
    <property type="evidence" value="ECO:0007669"/>
    <property type="project" value="TreeGrafter"/>
</dbReference>
<feature type="non-terminal residue" evidence="10">
    <location>
        <position position="1"/>
    </location>
</feature>
<comment type="catalytic activity">
    <reaction evidence="8">
        <text>D-glyceraldehyde 3-phosphate + NADP(+) + H2O = (2R)-3-phosphoglycerate + NADPH + 2 H(+)</text>
        <dbReference type="Rhea" id="RHEA:14669"/>
        <dbReference type="ChEBI" id="CHEBI:15377"/>
        <dbReference type="ChEBI" id="CHEBI:15378"/>
        <dbReference type="ChEBI" id="CHEBI:57783"/>
        <dbReference type="ChEBI" id="CHEBI:58272"/>
        <dbReference type="ChEBI" id="CHEBI:58349"/>
        <dbReference type="ChEBI" id="CHEBI:59776"/>
        <dbReference type="EC" id="1.2.1.9"/>
    </reaction>
</comment>
<dbReference type="VEuPathDB" id="FungiDB:RhiirFUN_018097"/>
<comment type="similarity">
    <text evidence="1">Belongs to the aldehyde dehydrogenase family.</text>
</comment>
<dbReference type="Gene3D" id="3.40.605.10">
    <property type="entry name" value="Aldehyde Dehydrogenase, Chain A, domain 1"/>
    <property type="match status" value="1"/>
</dbReference>
<dbReference type="InterPro" id="IPR051020">
    <property type="entry name" value="ALDH-related_metabolic_enz"/>
</dbReference>
<evidence type="ECO:0000313" key="11">
    <source>
        <dbReference type="Proteomes" id="UP000232688"/>
    </source>
</evidence>
<evidence type="ECO:0000256" key="2">
    <source>
        <dbReference type="ARBA" id="ARBA00023002"/>
    </source>
</evidence>
<dbReference type="Pfam" id="PF00171">
    <property type="entry name" value="Aldedh"/>
    <property type="match status" value="1"/>
</dbReference>
<dbReference type="SUPFAM" id="SSF53720">
    <property type="entry name" value="ALDH-like"/>
    <property type="match status" value="1"/>
</dbReference>
<feature type="non-terminal residue" evidence="10">
    <location>
        <position position="275"/>
    </location>
</feature>
<proteinExistence type="inferred from homology"/>
<reference evidence="10 11" key="1">
    <citation type="submission" date="2017-10" db="EMBL/GenBank/DDBJ databases">
        <title>Extensive intraspecific genome diversity in a model arbuscular mycorrhizal fungus.</title>
        <authorList>
            <person name="Chen E.C.H."/>
            <person name="Morin E."/>
            <person name="Baudet D."/>
            <person name="Noel J."/>
            <person name="Ndikumana S."/>
            <person name="Charron P."/>
            <person name="St-Onge C."/>
            <person name="Giorgi J."/>
            <person name="Grigoriev I.V."/>
            <person name="Roux C."/>
            <person name="Martin F.M."/>
            <person name="Corradi N."/>
        </authorList>
    </citation>
    <scope>NUCLEOTIDE SEQUENCE [LARGE SCALE GENOMIC DNA]</scope>
    <source>
        <strain evidence="10 11">A1</strain>
    </source>
</reference>
<dbReference type="AlphaFoldDB" id="A0A2N0QL52"/>
<dbReference type="PANTHER" id="PTHR42991:SF1">
    <property type="entry name" value="ALDEHYDE DEHYDROGENASE"/>
    <property type="match status" value="1"/>
</dbReference>
<evidence type="ECO:0000259" key="9">
    <source>
        <dbReference type="Pfam" id="PF00171"/>
    </source>
</evidence>
<keyword evidence="2" id="KW-0560">Oxidoreductase</keyword>
<dbReference type="GO" id="GO:0008886">
    <property type="term" value="F:glyceraldehyde-3-phosphate dehydrogenase (NADP+) (non-phosphorylating) activity"/>
    <property type="evidence" value="ECO:0007669"/>
    <property type="project" value="UniProtKB-EC"/>
</dbReference>
<dbReference type="InterPro" id="IPR016162">
    <property type="entry name" value="Ald_DH_N"/>
</dbReference>
<evidence type="ECO:0000256" key="4">
    <source>
        <dbReference type="ARBA" id="ARBA00040853"/>
    </source>
</evidence>
<dbReference type="VEuPathDB" id="FungiDB:RhiirA1_307576"/>
<reference evidence="10 11" key="2">
    <citation type="submission" date="2017-10" db="EMBL/GenBank/DDBJ databases">
        <title>Genome analyses suggest a sexual origin of heterokaryosis in a supposedly ancient asexual fungus.</title>
        <authorList>
            <person name="Corradi N."/>
            <person name="Sedzielewska K."/>
            <person name="Noel J."/>
            <person name="Charron P."/>
            <person name="Farinelli L."/>
            <person name="Marton T."/>
            <person name="Kruger M."/>
            <person name="Pelin A."/>
            <person name="Brachmann A."/>
            <person name="Corradi N."/>
        </authorList>
    </citation>
    <scope>NUCLEOTIDE SEQUENCE [LARGE SCALE GENOMIC DNA]</scope>
    <source>
        <strain evidence="10 11">A1</strain>
    </source>
</reference>
<dbReference type="Gene3D" id="3.40.309.10">
    <property type="entry name" value="Aldehyde Dehydrogenase, Chain A, domain 2"/>
    <property type="match status" value="1"/>
</dbReference>
<evidence type="ECO:0000256" key="3">
    <source>
        <dbReference type="ARBA" id="ARBA00038980"/>
    </source>
</evidence>
<evidence type="ECO:0000313" key="10">
    <source>
        <dbReference type="EMBL" id="PKC51787.1"/>
    </source>
</evidence>
<evidence type="ECO:0000256" key="6">
    <source>
        <dbReference type="ARBA" id="ARBA00042646"/>
    </source>
</evidence>
<evidence type="ECO:0000256" key="8">
    <source>
        <dbReference type="ARBA" id="ARBA00049186"/>
    </source>
</evidence>
<name>A0A2N0QL52_9GLOM</name>
<dbReference type="Proteomes" id="UP000232688">
    <property type="component" value="Unassembled WGS sequence"/>
</dbReference>
<evidence type="ECO:0000256" key="7">
    <source>
        <dbReference type="ARBA" id="ARBA00043052"/>
    </source>
</evidence>
<accession>A0A2N0QL52</accession>
<evidence type="ECO:0000256" key="5">
    <source>
        <dbReference type="ARBA" id="ARBA00042470"/>
    </source>
</evidence>
<protein>
    <recommendedName>
        <fullName evidence="4">NADP-dependent glyceraldehyde-3-phosphate dehydrogenase</fullName>
        <ecNumber evidence="3">1.2.1.9</ecNumber>
    </recommendedName>
    <alternativeName>
        <fullName evidence="5">Glyceraldehyde-3-phosphate dehydrogenase [NADP(+)]</fullName>
    </alternativeName>
    <alternativeName>
        <fullName evidence="6">Non-phosphorylating glyceraldehyde 3-phosphate dehydrogenase</fullName>
    </alternativeName>
    <alternativeName>
        <fullName evidence="7">Triosephosphate dehydrogenase</fullName>
    </alternativeName>
</protein>
<dbReference type="VEuPathDB" id="FungiDB:FUN_000699"/>
<dbReference type="InterPro" id="IPR016163">
    <property type="entry name" value="Ald_DH_C"/>
</dbReference>
<sequence length="275" mass="30463">DSMLINSIINGVEYVGAEKVKIYNKYSNEVIAEVSFADEANVRRAIKIAEETFENKTLSKYDRYTILRNASDIIKRRKEELAIDLVKEVGKTIREARIEVDRAVQTLLLSAEEAKNLTGEQIPIDSTPTNENKIAYYSREPLGVICAITPFNVPLNLACHKIGPALAGGNTVVWKPSTDTPLTAYKLMEILKEAGLPDGFVHLLYGSGSKLGEFFVSDPRIAKFTFTGSPGVGKWLKEKSGLRSISLELGNNSPNIIHKDANLDLAAQSCVKWRY</sequence>
<dbReference type="PANTHER" id="PTHR42991">
    <property type="entry name" value="ALDEHYDE DEHYDROGENASE"/>
    <property type="match status" value="1"/>
</dbReference>
<dbReference type="FunFam" id="3.40.605.10:FF:000007">
    <property type="entry name" value="NAD/NADP-dependent betaine aldehyde dehydrogenase"/>
    <property type="match status" value="1"/>
</dbReference>
<dbReference type="InterPro" id="IPR016161">
    <property type="entry name" value="Ald_DH/histidinol_DH"/>
</dbReference>